<reference evidence="1 2" key="1">
    <citation type="submission" date="2021-05" db="EMBL/GenBank/DDBJ databases">
        <authorList>
            <person name="Zahm M."/>
            <person name="Klopp C."/>
            <person name="Cabau C."/>
            <person name="Kuhl H."/>
            <person name="Suciu R."/>
            <person name="Ciorpac M."/>
            <person name="Holostenco D."/>
            <person name="Gessner J."/>
            <person name="Wuertz S."/>
            <person name="Hohne C."/>
            <person name="Stock M."/>
            <person name="Gislard M."/>
            <person name="Lluch J."/>
            <person name="Milhes M."/>
            <person name="Lampietro C."/>
            <person name="Lopez Roques C."/>
            <person name="Donnadieu C."/>
            <person name="Du K."/>
            <person name="Schartl M."/>
            <person name="Guiguen Y."/>
        </authorList>
    </citation>
    <scope>NUCLEOTIDE SEQUENCE [LARGE SCALE GENOMIC DNA]</scope>
    <source>
        <strain evidence="1">Hh-F2</strain>
        <tissue evidence="1">Blood</tissue>
    </source>
</reference>
<gene>
    <name evidence="1" type="ORF">HHUSO_G16921</name>
</gene>
<dbReference type="EMBL" id="JAHFZB010000014">
    <property type="protein sequence ID" value="KAK6482291.1"/>
    <property type="molecule type" value="Genomic_DNA"/>
</dbReference>
<organism evidence="1 2">
    <name type="scientific">Huso huso</name>
    <name type="common">Beluga</name>
    <name type="synonym">Acipenser huso</name>
    <dbReference type="NCBI Taxonomy" id="61971"/>
    <lineage>
        <taxon>Eukaryota</taxon>
        <taxon>Metazoa</taxon>
        <taxon>Chordata</taxon>
        <taxon>Craniata</taxon>
        <taxon>Vertebrata</taxon>
        <taxon>Euteleostomi</taxon>
        <taxon>Actinopterygii</taxon>
        <taxon>Chondrostei</taxon>
        <taxon>Acipenseriformes</taxon>
        <taxon>Acipenseridae</taxon>
        <taxon>Huso</taxon>
    </lineage>
</organism>
<dbReference type="Proteomes" id="UP001369086">
    <property type="component" value="Unassembled WGS sequence"/>
</dbReference>
<comment type="caution">
    <text evidence="1">The sequence shown here is derived from an EMBL/GenBank/DDBJ whole genome shotgun (WGS) entry which is preliminary data.</text>
</comment>
<accession>A0ABR0ZBV8</accession>
<sequence>MLETLGPLQSSSLQSACPQSSSLYYRVDLSRAALSSQPVRRAPVCITGWISPEQLSPVSLSAGLQSVLQGGSLQSSSLQSACPQGSSLYYRVDLSRAALSSQPVRRAPVCITGWISQSSSLQSACPLGAQSVLQGGSLQSSSLQSACPQGSSLSYSP</sequence>
<evidence type="ECO:0000313" key="1">
    <source>
        <dbReference type="EMBL" id="KAK6482291.1"/>
    </source>
</evidence>
<protein>
    <submittedName>
        <fullName evidence="1">Uncharacterized protein</fullName>
    </submittedName>
</protein>
<keyword evidence="2" id="KW-1185">Reference proteome</keyword>
<name>A0ABR0ZBV8_HUSHU</name>
<proteinExistence type="predicted"/>
<evidence type="ECO:0000313" key="2">
    <source>
        <dbReference type="Proteomes" id="UP001369086"/>
    </source>
</evidence>